<reference evidence="1" key="1">
    <citation type="submission" date="2018-05" db="EMBL/GenBank/DDBJ databases">
        <authorList>
            <person name="Lanie J.A."/>
            <person name="Ng W.-L."/>
            <person name="Kazmierczak K.M."/>
            <person name="Andrzejewski T.M."/>
            <person name="Davidsen T.M."/>
            <person name="Wayne K.J."/>
            <person name="Tettelin H."/>
            <person name="Glass J.I."/>
            <person name="Rusch D."/>
            <person name="Podicherti R."/>
            <person name="Tsui H.-C.T."/>
            <person name="Winkler M.E."/>
        </authorList>
    </citation>
    <scope>NUCLEOTIDE SEQUENCE</scope>
</reference>
<sequence length="158" mass="18065">MSRLSFKPFVAGILVICGLFFASWLVTQATAADLKEGPGMDVPKKGTTNEYWAEWFGPHPYIKEPAPKFISRWEINEVPRNVTVYYDVNGDGFHDIVFAHPIVAENHAPSCEHPRPEQKHHWMFTTCPLARAADYFVVHEYTMFRILNQHTCSGCPLK</sequence>
<name>A0A382G9V5_9ZZZZ</name>
<organism evidence="1">
    <name type="scientific">marine metagenome</name>
    <dbReference type="NCBI Taxonomy" id="408172"/>
    <lineage>
        <taxon>unclassified sequences</taxon>
        <taxon>metagenomes</taxon>
        <taxon>ecological metagenomes</taxon>
    </lineage>
</organism>
<protein>
    <submittedName>
        <fullName evidence="1">Uncharacterized protein</fullName>
    </submittedName>
</protein>
<proteinExistence type="predicted"/>
<evidence type="ECO:0000313" key="1">
    <source>
        <dbReference type="EMBL" id="SVB72036.1"/>
    </source>
</evidence>
<dbReference type="EMBL" id="UINC01054388">
    <property type="protein sequence ID" value="SVB72036.1"/>
    <property type="molecule type" value="Genomic_DNA"/>
</dbReference>
<accession>A0A382G9V5</accession>
<dbReference type="AlphaFoldDB" id="A0A382G9V5"/>
<gene>
    <name evidence="1" type="ORF">METZ01_LOCUS224890</name>
</gene>